<keyword evidence="5" id="KW-0539">Nucleus</keyword>
<feature type="region of interest" description="Disordered" evidence="6">
    <location>
        <begin position="903"/>
        <end position="933"/>
    </location>
</feature>
<dbReference type="Proteomes" id="UP000613401">
    <property type="component" value="Unassembled WGS sequence"/>
</dbReference>
<dbReference type="GO" id="GO:0006351">
    <property type="term" value="P:DNA-templated transcription"/>
    <property type="evidence" value="ECO:0007669"/>
    <property type="project" value="InterPro"/>
</dbReference>
<organism evidence="8 9">
    <name type="scientific">Colletotrichum gloeosporioides</name>
    <name type="common">Anthracnose fungus</name>
    <name type="synonym">Glomerella cingulata</name>
    <dbReference type="NCBI Taxonomy" id="474922"/>
    <lineage>
        <taxon>Eukaryota</taxon>
        <taxon>Fungi</taxon>
        <taxon>Dikarya</taxon>
        <taxon>Ascomycota</taxon>
        <taxon>Pezizomycotina</taxon>
        <taxon>Sordariomycetes</taxon>
        <taxon>Hypocreomycetidae</taxon>
        <taxon>Glomerellales</taxon>
        <taxon>Glomerellaceae</taxon>
        <taxon>Colletotrichum</taxon>
        <taxon>Colletotrichum gloeosporioides species complex</taxon>
    </lineage>
</organism>
<dbReference type="PROSITE" id="PS00463">
    <property type="entry name" value="ZN2_CY6_FUNGAL_1"/>
    <property type="match status" value="1"/>
</dbReference>
<evidence type="ECO:0000256" key="6">
    <source>
        <dbReference type="SAM" id="MobiDB-lite"/>
    </source>
</evidence>
<gene>
    <name evidence="8" type="ORF">GCG54_00010937</name>
</gene>
<comment type="subcellular location">
    <subcellularLocation>
        <location evidence="1">Nucleus</location>
    </subcellularLocation>
</comment>
<dbReference type="GO" id="GO:0008270">
    <property type="term" value="F:zinc ion binding"/>
    <property type="evidence" value="ECO:0007669"/>
    <property type="project" value="InterPro"/>
</dbReference>
<protein>
    <submittedName>
        <fullName evidence="8">Putative transcriptional regulatory protein PB1A11.04c</fullName>
    </submittedName>
</protein>
<feature type="region of interest" description="Disordered" evidence="6">
    <location>
        <begin position="957"/>
        <end position="992"/>
    </location>
</feature>
<sequence>MAAKSCEKDEDVAKGVGYLGRISRPNIGGEFGGSRRRFPQMVRDKHDEENYRGSAAAKNASLQRTFPLRSLSAPPISSPAPVPDTGIPPGTDKPPRDAHSFLSRLRVLSLTSPPPHLSSSLPDPTSWYSTSALGFRSVTQSPSTMATHTLPVRLNPSSHSDGDWVDLNDGQHAPTVAATAESESMTERIQRVSFDEKNLFKFYNIKFSPTRYHRLKKYYSEELEDLFEAPFDTYNQEDKVDFLLLRNYLRRNLRVLELDRQRDEQVSPVLPFTQTIIDMVEDRQRLVPVDSKQTAMILNNTTKKVQETTKAILSNDIKANESTFARAMSTVDQLRGHVDELHGFYSPYDPLFPWWNEAPKKSFDEALTGIKAALEAKLNEKTGPGSIRAAVEPIGRDGLLNELEAEMIPYTPEELLKLAKEQYDWCEREMKKASRSIKRDQVGSIGPDSTVSADQADDASPGFGDNWKAALEYVKNSYVEPGQQPELVRQLAREGEDFVTKHDLVTVPSVAAETWRMFMISAERQKESPFFLGGPSILVSYPTAEMDHDLKMMVMRGNNPHFSRATAFHELIPGHRLQLFMAKRHHPYRQLFETPFFVEGWAMYWEFVFWNRGDFFVSPEDKIGTLFWRMHRCARIIFSLKYHLGEMTPQECVDLLVDWVGHERSNAEGEVTRSFGGEYSPLYQAGYMLGAFQMYGLREEALMKGLMGEKELHDKILRANTMPIELLRALVLNKPLTPDYTAKWRFYDSTHAAGNAGSVAGRLGLSGHLERETGNLTWNHNYTSLRPTSRGPNYQKPAICGSSQSACLVQCLIMDNGAELGHQGEATDAAHDDSGGASEAAAALACNCCRRRKLRCSREVPNCQQCRKTGSECVYESKRSKPGMKAGAIENLHRRLDALERTVHQQRANPPDREQRQSGSDNSPNRDYPGSTTELEKNAYSIMSFFAKELQKFNTKASGPISGAHHQGADDQPPRTKRRRLESHDEAYPSHGSNILALPEEDILQIVFQAYFSHVHPWIPILHEATFRRRLAEPHDFEALRVVLHAMVLAGSRYIADEDTATTAFGAPQQRVMARDWVVSQAMKTLTVESLQALIIIAFNDIGSGEAAQAWSLVGSLTRTVEYLQLTIEHDDAERLSLSQPFVSLPPPDNWTEAEERRRVFWNVFKLDRLISVTMGWNTSLTSDDVHCRLPCDGVLWRKEDRVVTPYFGIWDKAAGRIGNPIAFIPSHYAQTSQINTEEETQTPSEAGTSPGAQIPSVDMSTVGAFAYCIEATESLSRVTSYFLQQKVNMRDQRDISSWLTRFKELDLRLVHWKMLLPQKWKANMARQSTRMDPNLTLAHVTHNTSMILLHQLIAFPPREWAFRARLPSILSIDTCQAAAVEIAIIAENYLKHAPPTMPVSSQFAFCIYVAARVLLLRWRYDLGGELVPEFWCLVQILDEMAGRWAGPHSLEPARDNLAGKYSRKLTEMHSRCREDASYNINVLGYTTEIDHTSSKDPPVFPKPARNGVANQSRSNHRSNTAIVDPNLLPATEPRQGMAPNADSIVVAQQFAPPVVNSNPNSGGIVVQPAMEMETMAQSNVFHRSSVGSGELSSISQMLLDQQFVDMDRIISFDDGIFGTEYEGGGW</sequence>
<evidence type="ECO:0000259" key="7">
    <source>
        <dbReference type="PROSITE" id="PS50048"/>
    </source>
</evidence>
<evidence type="ECO:0000256" key="3">
    <source>
        <dbReference type="ARBA" id="ARBA00023015"/>
    </source>
</evidence>
<feature type="compositionally biased region" description="Polar residues" evidence="6">
    <location>
        <begin position="917"/>
        <end position="933"/>
    </location>
</feature>
<dbReference type="SMART" id="SM00906">
    <property type="entry name" value="Fungal_trans"/>
    <property type="match status" value="1"/>
</dbReference>
<keyword evidence="3" id="KW-0805">Transcription regulation</keyword>
<feature type="region of interest" description="Disordered" evidence="6">
    <location>
        <begin position="437"/>
        <end position="461"/>
    </location>
</feature>
<dbReference type="CDD" id="cd12148">
    <property type="entry name" value="fungal_TF_MHR"/>
    <property type="match status" value="1"/>
</dbReference>
<dbReference type="InterPro" id="IPR007219">
    <property type="entry name" value="XnlR_reg_dom"/>
</dbReference>
<proteinExistence type="predicted"/>
<dbReference type="Gene3D" id="4.10.240.10">
    <property type="entry name" value="Zn(2)-C6 fungal-type DNA-binding domain"/>
    <property type="match status" value="1"/>
</dbReference>
<dbReference type="GO" id="GO:0003677">
    <property type="term" value="F:DNA binding"/>
    <property type="evidence" value="ECO:0007669"/>
    <property type="project" value="InterPro"/>
</dbReference>
<keyword evidence="9" id="KW-1185">Reference proteome</keyword>
<dbReference type="InterPro" id="IPR001138">
    <property type="entry name" value="Zn2Cys6_DnaBD"/>
</dbReference>
<dbReference type="InterPro" id="IPR010281">
    <property type="entry name" value="DUF885"/>
</dbReference>
<accession>A0A8H4CRU2</accession>
<evidence type="ECO:0000256" key="1">
    <source>
        <dbReference type="ARBA" id="ARBA00004123"/>
    </source>
</evidence>
<keyword evidence="4" id="KW-0804">Transcription</keyword>
<feature type="domain" description="Zn(2)-C6 fungal-type" evidence="7">
    <location>
        <begin position="845"/>
        <end position="875"/>
    </location>
</feature>
<evidence type="ECO:0000313" key="8">
    <source>
        <dbReference type="EMBL" id="KAF3808747.1"/>
    </source>
</evidence>
<dbReference type="Pfam" id="PF04082">
    <property type="entry name" value="Fungal_trans"/>
    <property type="match status" value="1"/>
</dbReference>
<keyword evidence="2" id="KW-0479">Metal-binding</keyword>
<feature type="compositionally biased region" description="Polar residues" evidence="6">
    <location>
        <begin position="1233"/>
        <end position="1252"/>
    </location>
</feature>
<name>A0A8H4CRU2_COLGL</name>
<dbReference type="GeneID" id="69018064"/>
<comment type="caution">
    <text evidence="8">The sequence shown here is derived from an EMBL/GenBank/DDBJ whole genome shotgun (WGS) entry which is preliminary data.</text>
</comment>
<dbReference type="Pfam" id="PF05960">
    <property type="entry name" value="DUF885"/>
    <property type="match status" value="1"/>
</dbReference>
<reference evidence="8" key="1">
    <citation type="journal article" date="2020" name="Phytopathology">
        <title>Genome sequence and comparative analysis of Colletotrichum gloeosporioides isolated from Liriodendron leaves.</title>
        <authorList>
            <person name="Fu F.F."/>
            <person name="Hao Z."/>
            <person name="Wang P."/>
            <person name="Lu Y."/>
            <person name="Xue L.J."/>
            <person name="Wei G."/>
            <person name="Tian Y."/>
            <person name="Baishi H."/>
            <person name="Xu H."/>
            <person name="Shi J."/>
            <person name="Cheng T."/>
            <person name="Wang G."/>
            <person name="Yi Y."/>
            <person name="Chen J."/>
        </authorList>
    </citation>
    <scope>NUCLEOTIDE SEQUENCE</scope>
    <source>
        <strain evidence="8">Lc1</strain>
    </source>
</reference>
<dbReference type="InterPro" id="IPR036864">
    <property type="entry name" value="Zn2-C6_fun-type_DNA-bd_sf"/>
</dbReference>
<dbReference type="SUPFAM" id="SSF57701">
    <property type="entry name" value="Zn2/Cys6 DNA-binding domain"/>
    <property type="match status" value="1"/>
</dbReference>
<reference evidence="8" key="2">
    <citation type="submission" date="2020-03" db="EMBL/GenBank/DDBJ databases">
        <authorList>
            <person name="Fu F.-F."/>
            <person name="Chen J."/>
        </authorList>
    </citation>
    <scope>NUCLEOTIDE SEQUENCE</scope>
    <source>
        <strain evidence="8">Lc1</strain>
    </source>
</reference>
<feature type="region of interest" description="Disordered" evidence="6">
    <location>
        <begin position="43"/>
        <end position="98"/>
    </location>
</feature>
<feature type="region of interest" description="Disordered" evidence="6">
    <location>
        <begin position="1233"/>
        <end position="1256"/>
    </location>
</feature>
<dbReference type="InterPro" id="IPR050815">
    <property type="entry name" value="TF_fung"/>
</dbReference>
<dbReference type="SMART" id="SM00066">
    <property type="entry name" value="GAL4"/>
    <property type="match status" value="1"/>
</dbReference>
<dbReference type="Pfam" id="PF00172">
    <property type="entry name" value="Zn_clus"/>
    <property type="match status" value="1"/>
</dbReference>
<evidence type="ECO:0000313" key="9">
    <source>
        <dbReference type="Proteomes" id="UP000613401"/>
    </source>
</evidence>
<evidence type="ECO:0000256" key="5">
    <source>
        <dbReference type="ARBA" id="ARBA00023242"/>
    </source>
</evidence>
<dbReference type="RefSeq" id="XP_045267906.1">
    <property type="nucleotide sequence ID" value="XM_045410848.1"/>
</dbReference>
<dbReference type="GO" id="GO:0000981">
    <property type="term" value="F:DNA-binding transcription factor activity, RNA polymerase II-specific"/>
    <property type="evidence" value="ECO:0007669"/>
    <property type="project" value="InterPro"/>
</dbReference>
<evidence type="ECO:0000256" key="4">
    <source>
        <dbReference type="ARBA" id="ARBA00023163"/>
    </source>
</evidence>
<dbReference type="PANTHER" id="PTHR47338:SF23">
    <property type="entry name" value="ZN(II)2CYS6 TRANSCRIPTION FACTOR (EUROFUNG)"/>
    <property type="match status" value="1"/>
</dbReference>
<dbReference type="CDD" id="cd00067">
    <property type="entry name" value="GAL4"/>
    <property type="match status" value="1"/>
</dbReference>
<dbReference type="GO" id="GO:0005634">
    <property type="term" value="C:nucleus"/>
    <property type="evidence" value="ECO:0007669"/>
    <property type="project" value="UniProtKB-SubCell"/>
</dbReference>
<evidence type="ECO:0000256" key="2">
    <source>
        <dbReference type="ARBA" id="ARBA00022723"/>
    </source>
</evidence>
<dbReference type="PANTHER" id="PTHR47338">
    <property type="entry name" value="ZN(II)2CYS6 TRANSCRIPTION FACTOR (EUROFUNG)-RELATED"/>
    <property type="match status" value="1"/>
</dbReference>
<dbReference type="PROSITE" id="PS50048">
    <property type="entry name" value="ZN2_CY6_FUNGAL_2"/>
    <property type="match status" value="1"/>
</dbReference>
<dbReference type="EMBL" id="WVTB01000017">
    <property type="protein sequence ID" value="KAF3808747.1"/>
    <property type="molecule type" value="Genomic_DNA"/>
</dbReference>